<evidence type="ECO:0000313" key="3">
    <source>
        <dbReference type="Proteomes" id="UP000694941"/>
    </source>
</evidence>
<dbReference type="Pfam" id="PF07679">
    <property type="entry name" value="I-set"/>
    <property type="match status" value="1"/>
</dbReference>
<feature type="chain" id="PRO_5045939532" evidence="1">
    <location>
        <begin position="24"/>
        <end position="130"/>
    </location>
</feature>
<name>A0ABM1TNA4_LIMPO</name>
<dbReference type="RefSeq" id="XP_022257360.1">
    <property type="nucleotide sequence ID" value="XM_022401652.1"/>
</dbReference>
<dbReference type="InterPro" id="IPR013783">
    <property type="entry name" value="Ig-like_fold"/>
</dbReference>
<dbReference type="PROSITE" id="PS50835">
    <property type="entry name" value="IG_LIKE"/>
    <property type="match status" value="1"/>
</dbReference>
<reference evidence="4" key="1">
    <citation type="submission" date="2025-08" db="UniProtKB">
        <authorList>
            <consortium name="RefSeq"/>
        </authorList>
    </citation>
    <scope>IDENTIFICATION</scope>
    <source>
        <tissue evidence="4">Muscle</tissue>
    </source>
</reference>
<proteinExistence type="predicted"/>
<organism evidence="3 4">
    <name type="scientific">Limulus polyphemus</name>
    <name type="common">Atlantic horseshoe crab</name>
    <dbReference type="NCBI Taxonomy" id="6850"/>
    <lineage>
        <taxon>Eukaryota</taxon>
        <taxon>Metazoa</taxon>
        <taxon>Ecdysozoa</taxon>
        <taxon>Arthropoda</taxon>
        <taxon>Chelicerata</taxon>
        <taxon>Merostomata</taxon>
        <taxon>Xiphosura</taxon>
        <taxon>Limulidae</taxon>
        <taxon>Limulus</taxon>
    </lineage>
</organism>
<dbReference type="InterPro" id="IPR007110">
    <property type="entry name" value="Ig-like_dom"/>
</dbReference>
<feature type="domain" description="Ig-like" evidence="2">
    <location>
        <begin position="27"/>
        <end position="113"/>
    </location>
</feature>
<keyword evidence="3" id="KW-1185">Reference proteome</keyword>
<feature type="signal peptide" evidence="1">
    <location>
        <begin position="1"/>
        <end position="23"/>
    </location>
</feature>
<keyword evidence="1" id="KW-0732">Signal</keyword>
<dbReference type="SMART" id="SM00409">
    <property type="entry name" value="IG"/>
    <property type="match status" value="1"/>
</dbReference>
<dbReference type="InterPro" id="IPR013098">
    <property type="entry name" value="Ig_I-set"/>
</dbReference>
<protein>
    <submittedName>
        <fullName evidence="4">Down syndrome cell adhesion molecule-like protein Dscam2</fullName>
    </submittedName>
</protein>
<dbReference type="SMART" id="SM00408">
    <property type="entry name" value="IGc2"/>
    <property type="match status" value="1"/>
</dbReference>
<dbReference type="Proteomes" id="UP000694941">
    <property type="component" value="Unplaced"/>
</dbReference>
<dbReference type="Gene3D" id="2.60.40.10">
    <property type="entry name" value="Immunoglobulins"/>
    <property type="match status" value="1"/>
</dbReference>
<dbReference type="InterPro" id="IPR003598">
    <property type="entry name" value="Ig_sub2"/>
</dbReference>
<dbReference type="InterPro" id="IPR036179">
    <property type="entry name" value="Ig-like_dom_sf"/>
</dbReference>
<accession>A0ABM1TNA4</accession>
<dbReference type="InterPro" id="IPR003599">
    <property type="entry name" value="Ig_sub"/>
</dbReference>
<evidence type="ECO:0000256" key="1">
    <source>
        <dbReference type="SAM" id="SignalP"/>
    </source>
</evidence>
<gene>
    <name evidence="4" type="primary">LOC106473160</name>
</gene>
<evidence type="ECO:0000313" key="4">
    <source>
        <dbReference type="RefSeq" id="XP_022257360.1"/>
    </source>
</evidence>
<evidence type="ECO:0000259" key="2">
    <source>
        <dbReference type="PROSITE" id="PS50835"/>
    </source>
</evidence>
<sequence length="130" mass="14417">MAGTLCFLGGLMFLNAVIKLVECLDLPRIQPFTFPTKAELHTRVNVLCSLSKGTLPVTFMWIKYSGPLVELADKIEILSQRDSSQLQIKNLSGEDVGNYTCVAKNTAGETRFTAELLVEGRKIKPVLQWS</sequence>
<dbReference type="SUPFAM" id="SSF48726">
    <property type="entry name" value="Immunoglobulin"/>
    <property type="match status" value="1"/>
</dbReference>
<dbReference type="GeneID" id="106473160"/>